<dbReference type="AlphaFoldDB" id="A0A4Y2R9Y0"/>
<dbReference type="EMBL" id="BGPR01016166">
    <property type="protein sequence ID" value="GBN72079.1"/>
    <property type="molecule type" value="Genomic_DNA"/>
</dbReference>
<organism evidence="1 2">
    <name type="scientific">Araneus ventricosus</name>
    <name type="common">Orbweaver spider</name>
    <name type="synonym">Epeira ventricosa</name>
    <dbReference type="NCBI Taxonomy" id="182803"/>
    <lineage>
        <taxon>Eukaryota</taxon>
        <taxon>Metazoa</taxon>
        <taxon>Ecdysozoa</taxon>
        <taxon>Arthropoda</taxon>
        <taxon>Chelicerata</taxon>
        <taxon>Arachnida</taxon>
        <taxon>Araneae</taxon>
        <taxon>Araneomorphae</taxon>
        <taxon>Entelegynae</taxon>
        <taxon>Araneoidea</taxon>
        <taxon>Araneidae</taxon>
        <taxon>Araneus</taxon>
    </lineage>
</organism>
<evidence type="ECO:0000313" key="2">
    <source>
        <dbReference type="Proteomes" id="UP000499080"/>
    </source>
</evidence>
<evidence type="ECO:0000313" key="1">
    <source>
        <dbReference type="EMBL" id="GBN72079.1"/>
    </source>
</evidence>
<sequence length="130" mass="13842">MSAKRSGNSRQPIGFFIGAGTCTSSNCSLYTTNGMLQTGFKPVDTNRCVCKGPNTFINAIKLNYDSRLGVKLLLQNGGGFVCGNQSWEIRTGRPVLKEEEGGGAITYGIGLPEGEFGTVKPVNGRPNCMD</sequence>
<comment type="caution">
    <text evidence="1">The sequence shown here is derived from an EMBL/GenBank/DDBJ whole genome shotgun (WGS) entry which is preliminary data.</text>
</comment>
<name>A0A4Y2R9Y0_ARAVE</name>
<proteinExistence type="predicted"/>
<keyword evidence="2" id="KW-1185">Reference proteome</keyword>
<dbReference type="Proteomes" id="UP000499080">
    <property type="component" value="Unassembled WGS sequence"/>
</dbReference>
<accession>A0A4Y2R9Y0</accession>
<gene>
    <name evidence="1" type="ORF">AVEN_27459_1</name>
</gene>
<protein>
    <submittedName>
        <fullName evidence="1">Uncharacterized protein</fullName>
    </submittedName>
</protein>
<reference evidence="1 2" key="1">
    <citation type="journal article" date="2019" name="Sci. Rep.">
        <title>Orb-weaving spider Araneus ventricosus genome elucidates the spidroin gene catalogue.</title>
        <authorList>
            <person name="Kono N."/>
            <person name="Nakamura H."/>
            <person name="Ohtoshi R."/>
            <person name="Moran D.A.P."/>
            <person name="Shinohara A."/>
            <person name="Yoshida Y."/>
            <person name="Fujiwara M."/>
            <person name="Mori M."/>
            <person name="Tomita M."/>
            <person name="Arakawa K."/>
        </authorList>
    </citation>
    <scope>NUCLEOTIDE SEQUENCE [LARGE SCALE GENOMIC DNA]</scope>
</reference>